<protein>
    <submittedName>
        <fullName evidence="1">Putative N-acetyltransferase</fullName>
    </submittedName>
</protein>
<dbReference type="PANTHER" id="PTHR46067:SF27">
    <property type="entry name" value="ACYL-COA N-ACYLTRANSFERASES (NAT) SUPERFAMILY PROTEIN"/>
    <property type="match status" value="1"/>
</dbReference>
<dbReference type="AlphaFoldDB" id="A0A392RZF7"/>
<dbReference type="Proteomes" id="UP000265520">
    <property type="component" value="Unassembled WGS sequence"/>
</dbReference>
<organism evidence="1 2">
    <name type="scientific">Trifolium medium</name>
    <dbReference type="NCBI Taxonomy" id="97028"/>
    <lineage>
        <taxon>Eukaryota</taxon>
        <taxon>Viridiplantae</taxon>
        <taxon>Streptophyta</taxon>
        <taxon>Embryophyta</taxon>
        <taxon>Tracheophyta</taxon>
        <taxon>Spermatophyta</taxon>
        <taxon>Magnoliopsida</taxon>
        <taxon>eudicotyledons</taxon>
        <taxon>Gunneridae</taxon>
        <taxon>Pentapetalae</taxon>
        <taxon>rosids</taxon>
        <taxon>fabids</taxon>
        <taxon>Fabales</taxon>
        <taxon>Fabaceae</taxon>
        <taxon>Papilionoideae</taxon>
        <taxon>50 kb inversion clade</taxon>
        <taxon>NPAAA clade</taxon>
        <taxon>Hologalegina</taxon>
        <taxon>IRL clade</taxon>
        <taxon>Trifolieae</taxon>
        <taxon>Trifolium</taxon>
    </lineage>
</organism>
<dbReference type="PANTHER" id="PTHR46067">
    <property type="entry name" value="ACYL-COA N-ACYLTRANSFERASES (NAT) SUPERFAMILY PROTEIN"/>
    <property type="match status" value="1"/>
</dbReference>
<proteinExistence type="predicted"/>
<reference evidence="1 2" key="1">
    <citation type="journal article" date="2018" name="Front. Plant Sci.">
        <title>Red Clover (Trifolium pratense) and Zigzag Clover (T. medium) - A Picture of Genomic Similarities and Differences.</title>
        <authorList>
            <person name="Dluhosova J."/>
            <person name="Istvanek J."/>
            <person name="Nedelnik J."/>
            <person name="Repkova J."/>
        </authorList>
    </citation>
    <scope>NUCLEOTIDE SEQUENCE [LARGE SCALE GENOMIC DNA]</scope>
    <source>
        <strain evidence="2">cv. 10/8</strain>
        <tissue evidence="1">Leaf</tissue>
    </source>
</reference>
<sequence length="80" mass="9317">MVWSTDEKVMAKFGWELYTSKDNGIDFIENIAPDFQWCKAICLNDRAIGSIMIFSSLPYNYDKSREKSAELSYVIGSKYW</sequence>
<comment type="caution">
    <text evidence="1">The sequence shown here is derived from an EMBL/GenBank/DDBJ whole genome shotgun (WGS) entry which is preliminary data.</text>
</comment>
<feature type="non-terminal residue" evidence="1">
    <location>
        <position position="80"/>
    </location>
</feature>
<evidence type="ECO:0000313" key="2">
    <source>
        <dbReference type="Proteomes" id="UP000265520"/>
    </source>
</evidence>
<evidence type="ECO:0000313" key="1">
    <source>
        <dbReference type="EMBL" id="MCI41522.1"/>
    </source>
</evidence>
<accession>A0A392RZF7</accession>
<name>A0A392RZF7_9FABA</name>
<dbReference type="EMBL" id="LXQA010293275">
    <property type="protein sequence ID" value="MCI41522.1"/>
    <property type="molecule type" value="Genomic_DNA"/>
</dbReference>
<dbReference type="GO" id="GO:0016740">
    <property type="term" value="F:transferase activity"/>
    <property type="evidence" value="ECO:0007669"/>
    <property type="project" value="UniProtKB-KW"/>
</dbReference>
<keyword evidence="2" id="KW-1185">Reference proteome</keyword>
<dbReference type="Gene3D" id="3.40.630.30">
    <property type="match status" value="1"/>
</dbReference>
<keyword evidence="1" id="KW-0808">Transferase</keyword>